<keyword evidence="3" id="KW-1185">Reference proteome</keyword>
<dbReference type="RefSeq" id="WP_349205173.1">
    <property type="nucleotide sequence ID" value="NZ_JBBMFN010000056.1"/>
</dbReference>
<dbReference type="InterPro" id="IPR000182">
    <property type="entry name" value="GNAT_dom"/>
</dbReference>
<evidence type="ECO:0000313" key="2">
    <source>
        <dbReference type="EMBL" id="MEQ2467581.1"/>
    </source>
</evidence>
<feature type="domain" description="N-acetyltransferase" evidence="1">
    <location>
        <begin position="8"/>
        <end position="155"/>
    </location>
</feature>
<comment type="caution">
    <text evidence="2">The sequence shown here is derived from an EMBL/GenBank/DDBJ whole genome shotgun (WGS) entry which is preliminary data.</text>
</comment>
<reference evidence="2 3" key="1">
    <citation type="submission" date="2024-03" db="EMBL/GenBank/DDBJ databases">
        <title>Human intestinal bacterial collection.</title>
        <authorList>
            <person name="Pauvert C."/>
            <person name="Hitch T.C.A."/>
            <person name="Clavel T."/>
        </authorList>
    </citation>
    <scope>NUCLEOTIDE SEQUENCE [LARGE SCALE GENOMIC DNA]</scope>
    <source>
        <strain evidence="2 3">CLA-SR-H024</strain>
    </source>
</reference>
<dbReference type="SUPFAM" id="SSF55729">
    <property type="entry name" value="Acyl-CoA N-acyltransferases (Nat)"/>
    <property type="match status" value="1"/>
</dbReference>
<organism evidence="2 3">
    <name type="scientific">Niallia hominis</name>
    <dbReference type="NCBI Taxonomy" id="3133173"/>
    <lineage>
        <taxon>Bacteria</taxon>
        <taxon>Bacillati</taxon>
        <taxon>Bacillota</taxon>
        <taxon>Bacilli</taxon>
        <taxon>Bacillales</taxon>
        <taxon>Bacillaceae</taxon>
        <taxon>Niallia</taxon>
    </lineage>
</organism>
<protein>
    <submittedName>
        <fullName evidence="2">GNAT family N-acetyltransferase</fullName>
    </submittedName>
</protein>
<dbReference type="EMBL" id="JBBMFN010000056">
    <property type="protein sequence ID" value="MEQ2467581.1"/>
    <property type="molecule type" value="Genomic_DNA"/>
</dbReference>
<name>A0ABV1F2K9_9BACI</name>
<evidence type="ECO:0000313" key="3">
    <source>
        <dbReference type="Proteomes" id="UP001465426"/>
    </source>
</evidence>
<dbReference type="Gene3D" id="3.40.630.30">
    <property type="match status" value="1"/>
</dbReference>
<dbReference type="PROSITE" id="PS51186">
    <property type="entry name" value="GNAT"/>
    <property type="match status" value="1"/>
</dbReference>
<gene>
    <name evidence="2" type="ORF">WMO63_18150</name>
</gene>
<sequence>MMFHFQLITQEQAEEIAYQWHYDGIYGFYDMDADEEDLAAFLDRDQRNESIYAVTEENQLIGFFSINKADNDTIDIGLGLRPDLTGQKKGSTFLTTGMNYIKEHFSPSFISLAVATFNKRAIKVYRKVGFKETTTFIQSTNGGEFEFVQMIYPCSPTTKKSVDSV</sequence>
<dbReference type="InterPro" id="IPR016181">
    <property type="entry name" value="Acyl_CoA_acyltransferase"/>
</dbReference>
<dbReference type="Pfam" id="PF13302">
    <property type="entry name" value="Acetyltransf_3"/>
    <property type="match status" value="1"/>
</dbReference>
<accession>A0ABV1F2K9</accession>
<proteinExistence type="predicted"/>
<dbReference type="Proteomes" id="UP001465426">
    <property type="component" value="Unassembled WGS sequence"/>
</dbReference>
<evidence type="ECO:0000259" key="1">
    <source>
        <dbReference type="PROSITE" id="PS51186"/>
    </source>
</evidence>